<evidence type="ECO:0000256" key="1">
    <source>
        <dbReference type="SAM" id="SignalP"/>
    </source>
</evidence>
<keyword evidence="3" id="KW-1185">Reference proteome</keyword>
<keyword evidence="1" id="KW-0732">Signal</keyword>
<proteinExistence type="predicted"/>
<dbReference type="AlphaFoldDB" id="A0A9X2RJB4"/>
<comment type="caution">
    <text evidence="2">The sequence shown here is derived from an EMBL/GenBank/DDBJ whole genome shotgun (WGS) entry which is preliminary data.</text>
</comment>
<reference evidence="2" key="1">
    <citation type="submission" date="2022-07" db="EMBL/GenBank/DDBJ databases">
        <title>Parvularcula maris sp. nov., an algicidal bacterium isolated from seawater.</title>
        <authorList>
            <person name="Li F."/>
        </authorList>
    </citation>
    <scope>NUCLEOTIDE SEQUENCE</scope>
    <source>
        <strain evidence="2">BGMRC 0090</strain>
    </source>
</reference>
<dbReference type="Proteomes" id="UP001142610">
    <property type="component" value="Unassembled WGS sequence"/>
</dbReference>
<name>A0A9X2RJB4_9PROT</name>
<evidence type="ECO:0000313" key="2">
    <source>
        <dbReference type="EMBL" id="MCQ8184503.1"/>
    </source>
</evidence>
<gene>
    <name evidence="2" type="ORF">NOG11_03800</name>
</gene>
<protein>
    <recommendedName>
        <fullName evidence="4">DUF4136 domain-containing protein</fullName>
    </recommendedName>
</protein>
<feature type="chain" id="PRO_5040796362" description="DUF4136 domain-containing protein" evidence="1">
    <location>
        <begin position="18"/>
        <end position="214"/>
    </location>
</feature>
<sequence length="214" mass="23249">MKSPLTLALVGSAALLAACTTATPFKEASKSGAPGYSDVKISSSVYRVSFKGNSQTERETVENSLLFRSAQIAEQNGAPFFQIIDRDVDRQFVENDAIDTDGFTLAGYSVEDPYQAGTDANFHNARFRGGFHGRGFRGRGFAGRGFRGRTFRGGFHGTGFSYYGGGFRGSVSERFEAIAYIRLYGNDPEVTGAVFETQTVLASLRPRITFPKEG</sequence>
<dbReference type="RefSeq" id="WP_256618326.1">
    <property type="nucleotide sequence ID" value="NZ_JANIBC010000002.1"/>
</dbReference>
<accession>A0A9X2RJB4</accession>
<evidence type="ECO:0008006" key="4">
    <source>
        <dbReference type="Google" id="ProtNLM"/>
    </source>
</evidence>
<dbReference type="NCBIfam" id="NF047637">
    <property type="entry name" value="lipo_CC0125"/>
    <property type="match status" value="1"/>
</dbReference>
<dbReference type="EMBL" id="JANIBC010000002">
    <property type="protein sequence ID" value="MCQ8184503.1"/>
    <property type="molecule type" value="Genomic_DNA"/>
</dbReference>
<dbReference type="PROSITE" id="PS51257">
    <property type="entry name" value="PROKAR_LIPOPROTEIN"/>
    <property type="match status" value="1"/>
</dbReference>
<feature type="signal peptide" evidence="1">
    <location>
        <begin position="1"/>
        <end position="17"/>
    </location>
</feature>
<organism evidence="2 3">
    <name type="scientific">Parvularcula maris</name>
    <dbReference type="NCBI Taxonomy" id="2965077"/>
    <lineage>
        <taxon>Bacteria</taxon>
        <taxon>Pseudomonadati</taxon>
        <taxon>Pseudomonadota</taxon>
        <taxon>Alphaproteobacteria</taxon>
        <taxon>Parvularculales</taxon>
        <taxon>Parvularculaceae</taxon>
        <taxon>Parvularcula</taxon>
    </lineage>
</organism>
<evidence type="ECO:0000313" key="3">
    <source>
        <dbReference type="Proteomes" id="UP001142610"/>
    </source>
</evidence>